<organism evidence="2 3">
    <name type="scientific">Paenibacillus vulneris</name>
    <dbReference type="NCBI Taxonomy" id="1133364"/>
    <lineage>
        <taxon>Bacteria</taxon>
        <taxon>Bacillati</taxon>
        <taxon>Bacillota</taxon>
        <taxon>Bacilli</taxon>
        <taxon>Bacillales</taxon>
        <taxon>Paenibacillaceae</taxon>
        <taxon>Paenibacillus</taxon>
    </lineage>
</organism>
<dbReference type="PANTHER" id="PTHR12110:SF41">
    <property type="entry name" value="INOSOSE DEHYDRATASE"/>
    <property type="match status" value="1"/>
</dbReference>
<comment type="caution">
    <text evidence="2">The sequence shown here is derived from an EMBL/GenBank/DDBJ whole genome shotgun (WGS) entry which is preliminary data.</text>
</comment>
<dbReference type="InterPro" id="IPR050312">
    <property type="entry name" value="IolE/XylAMocC-like"/>
</dbReference>
<dbReference type="Gene3D" id="3.20.20.150">
    <property type="entry name" value="Divalent-metal-dependent TIM barrel enzymes"/>
    <property type="match status" value="1"/>
</dbReference>
<proteinExistence type="predicted"/>
<sequence>MEFPFQLGIITDEVSQRIEDAIALAKEFGLTALELRSVDGVQLHQLTQQRLEELHSIIRAAGLHVCALSTPVFKCDLDNPEEISQSRAILVRDLEIAQLFGAQKLRGFSFWAKEPFDTAFPAIVRELGSIVPLLEQAGVTFMLEFDPAVYASNGAKVARLVEAVGSPYIKALYDPGNDLWDPDGEIPYPDGYHLLKGHLGHIHLKDAVRNGDKIEGVAIGTGQVDYRGLFTRLLEDGYDGYMMVETHYRLQSELTEEQLKRPSGYAFSEGGEEASRQCLEHLFRLLKEVLSERSSSLTYRGGDRV</sequence>
<protein>
    <submittedName>
        <fullName evidence="2">Sugar phosphate isomerase/epimerase family protein</fullName>
    </submittedName>
</protein>
<dbReference type="InterPro" id="IPR036237">
    <property type="entry name" value="Xyl_isomerase-like_sf"/>
</dbReference>
<evidence type="ECO:0000313" key="2">
    <source>
        <dbReference type="EMBL" id="MFD1221239.1"/>
    </source>
</evidence>
<dbReference type="EMBL" id="JBHTLU010000015">
    <property type="protein sequence ID" value="MFD1221239.1"/>
    <property type="molecule type" value="Genomic_DNA"/>
</dbReference>
<dbReference type="RefSeq" id="WP_345589983.1">
    <property type="nucleotide sequence ID" value="NZ_BAABJG010000021.1"/>
</dbReference>
<dbReference type="PANTHER" id="PTHR12110">
    <property type="entry name" value="HYDROXYPYRUVATE ISOMERASE"/>
    <property type="match status" value="1"/>
</dbReference>
<dbReference type="Pfam" id="PF01261">
    <property type="entry name" value="AP_endonuc_2"/>
    <property type="match status" value="1"/>
</dbReference>
<dbReference type="SUPFAM" id="SSF51658">
    <property type="entry name" value="Xylose isomerase-like"/>
    <property type="match status" value="1"/>
</dbReference>
<name>A0ABW3UP58_9BACL</name>
<dbReference type="InterPro" id="IPR013022">
    <property type="entry name" value="Xyl_isomerase-like_TIM-brl"/>
</dbReference>
<keyword evidence="3" id="KW-1185">Reference proteome</keyword>
<keyword evidence="2" id="KW-0413">Isomerase</keyword>
<reference evidence="3" key="1">
    <citation type="journal article" date="2019" name="Int. J. Syst. Evol. Microbiol.">
        <title>The Global Catalogue of Microorganisms (GCM) 10K type strain sequencing project: providing services to taxonomists for standard genome sequencing and annotation.</title>
        <authorList>
            <consortium name="The Broad Institute Genomics Platform"/>
            <consortium name="The Broad Institute Genome Sequencing Center for Infectious Disease"/>
            <person name="Wu L."/>
            <person name="Ma J."/>
        </authorList>
    </citation>
    <scope>NUCLEOTIDE SEQUENCE [LARGE SCALE GENOMIC DNA]</scope>
    <source>
        <strain evidence="3">CCUG 53270</strain>
    </source>
</reference>
<evidence type="ECO:0000259" key="1">
    <source>
        <dbReference type="Pfam" id="PF01261"/>
    </source>
</evidence>
<accession>A0ABW3UP58</accession>
<feature type="domain" description="Xylose isomerase-like TIM barrel" evidence="1">
    <location>
        <begin position="22"/>
        <end position="257"/>
    </location>
</feature>
<dbReference type="Proteomes" id="UP001597180">
    <property type="component" value="Unassembled WGS sequence"/>
</dbReference>
<gene>
    <name evidence="2" type="ORF">ACFQ4B_14030</name>
</gene>
<dbReference type="GO" id="GO:0016853">
    <property type="term" value="F:isomerase activity"/>
    <property type="evidence" value="ECO:0007669"/>
    <property type="project" value="UniProtKB-KW"/>
</dbReference>
<evidence type="ECO:0000313" key="3">
    <source>
        <dbReference type="Proteomes" id="UP001597180"/>
    </source>
</evidence>